<evidence type="ECO:0008006" key="3">
    <source>
        <dbReference type="Google" id="ProtNLM"/>
    </source>
</evidence>
<dbReference type="RefSeq" id="WP_203763450.1">
    <property type="nucleotide sequence ID" value="NZ_AP024402.1"/>
</dbReference>
<reference evidence="1 2" key="1">
    <citation type="submission" date="2021-07" db="EMBL/GenBank/DDBJ databases">
        <title>Draft genome sequence of carbapenem-resistant Aeromonas spp. in Japan.</title>
        <authorList>
            <person name="Maehana S."/>
            <person name="Suzuki M."/>
            <person name="Kitasato H."/>
        </authorList>
    </citation>
    <scope>NUCLEOTIDE SEQUENCE [LARGE SCALE GENOMIC DNA]</scope>
    <source>
        <strain evidence="1 2">KAM382</strain>
    </source>
</reference>
<organism evidence="1 2">
    <name type="scientific">Aeromonas caviae</name>
    <name type="common">Aeromonas punctata</name>
    <dbReference type="NCBI Taxonomy" id="648"/>
    <lineage>
        <taxon>Bacteria</taxon>
        <taxon>Pseudomonadati</taxon>
        <taxon>Pseudomonadota</taxon>
        <taxon>Gammaproteobacteria</taxon>
        <taxon>Aeromonadales</taxon>
        <taxon>Aeromonadaceae</taxon>
        <taxon>Aeromonas</taxon>
    </lineage>
</organism>
<protein>
    <recommendedName>
        <fullName evidence="3">Lipoprotein</fullName>
    </recommendedName>
</protein>
<dbReference type="Proteomes" id="UP000737420">
    <property type="component" value="Unassembled WGS sequence"/>
</dbReference>
<comment type="caution">
    <text evidence="1">The sequence shown here is derived from an EMBL/GenBank/DDBJ whole genome shotgun (WGS) entry which is preliminary data.</text>
</comment>
<accession>A0ABD0B8V3</accession>
<dbReference type="AlphaFoldDB" id="A0ABD0B8V3"/>
<sequence length="768" mass="85328">MDDSKPYKKSGTGGYMKLFTQSLLAASIITALGGCGGGGSSGDSTTPPEPKTTLQIRAIDGVLQGALVWIDLNGNGLRDAAEPSAKSDSEGRVLFTLEPGQARTNVYVETIPGETVDLERGPVDTAFTMVAPAGSGSNGAERVVSPLTTLLHLETQKYSDLAQAREALAQRLGISSDMLDADFVALGDGRALFIAKVIADALPASLPAEANEQDVLRLALNNKSGQATAIYDKLTDEQITDQGAPTLKSEIDYNTHKATFTIEFATRKTEGGVEVSQGTKYYWDKNANDYERYNGKPLIATTWSLETTRKADGTIERYAKWEHDFNKDGERNFKGQSLSVGNDTKWVEYFDEDTNCKELNEHQCNDPKRIYEGRDLRAEFVAQDYSTIDFVQMWTKNANATGHDIEMIEYKTDAPTRDWFKPDNPGQPGFRRLEHYAKEGDGVRITHESDWNADGSINQRESLLSRKNGTTRYESGKIVWANPLDDSFEEYADYNFHTDTRLPYWYENVVESIPLGDGLQQLTMEGKRYLLDEEKQLRKSDDSHPDGYLFHQYKVQQKEVSADEQQIHVTWQHIALDGYDFNRNDIGQEFKVMSRHKVDGDAMKGWWIGHNYAEWGSQAVDNLPSKVLALLAEGKSFAQITAAELPGLGAYDQVALSGPLFTTAFKGYLVTNDSWLGASGKQKMTVNGQRVGTQDLLLQQAGGMTSLVFLKGIGSEPCAWWTCWEQRITSLDGVDPAKGIMTFKRWSDTDPFTTLYLREADADVAMAP</sequence>
<dbReference type="EMBL" id="BPOP01000025">
    <property type="protein sequence ID" value="GJB92521.1"/>
    <property type="molecule type" value="Genomic_DNA"/>
</dbReference>
<dbReference type="SUPFAM" id="SSF117074">
    <property type="entry name" value="Hypothetical protein PA1324"/>
    <property type="match status" value="1"/>
</dbReference>
<evidence type="ECO:0000313" key="1">
    <source>
        <dbReference type="EMBL" id="GJB92521.1"/>
    </source>
</evidence>
<proteinExistence type="predicted"/>
<gene>
    <name evidence="1" type="ORF">KAM382_25820</name>
</gene>
<dbReference type="PROSITE" id="PS51257">
    <property type="entry name" value="PROKAR_LIPOPROTEIN"/>
    <property type="match status" value="1"/>
</dbReference>
<name>A0ABD0B8V3_AERCA</name>
<evidence type="ECO:0000313" key="2">
    <source>
        <dbReference type="Proteomes" id="UP000737420"/>
    </source>
</evidence>